<dbReference type="AlphaFoldDB" id="A0A833V3G8"/>
<dbReference type="Proteomes" id="UP000623129">
    <property type="component" value="Unassembled WGS sequence"/>
</dbReference>
<evidence type="ECO:0000313" key="3">
    <source>
        <dbReference type="EMBL" id="KAF3322302.1"/>
    </source>
</evidence>
<sequence length="394" mass="45364">MGIQLGIGCSCLPLPGIEHCVYGTTNSISGPLLLLQMWSWTRFPIGRPRPAAPHLPLGGVDPSERHAFGVKWTTRHIWIDNTHSGGASHFRDDFSDLVDGAVNWLAYKEHENNWNAQVYKDQQYFMARGALVHFWIVIQHYPDRVMRQYSLYQVVPPPAPEPWEWHKMYNKIKHDNGRASANSRNWRDRHKLIIECQMIIIEESRPWIVDPQYKQWYMSKGMPTVHVTADEESVLDQPLEDPPQTEVENLSYQPRSFRTARLLYRMIRLTVQGILWVKTPGHVLYGKGSLKIAAGAMDDLGHGLLFRAMMRHANLFEDPRLINVGNDIPGPEPTDAEEDQVEEPDDWNQFERDPVSFTELLLSGIEFERTPCPPDDRLLPSSPARQRRKHISPA</sequence>
<dbReference type="OrthoDB" id="593744at2759"/>
<protein>
    <submittedName>
        <fullName evidence="3">Serine/threonine-protein</fullName>
    </submittedName>
</protein>
<dbReference type="GO" id="GO:0010073">
    <property type="term" value="P:meristem maintenance"/>
    <property type="evidence" value="ECO:0007669"/>
    <property type="project" value="InterPro"/>
</dbReference>
<name>A0A833V3G8_9POAL</name>
<feature type="compositionally biased region" description="Basic and acidic residues" evidence="1">
    <location>
        <begin position="367"/>
        <end position="378"/>
    </location>
</feature>
<dbReference type="EMBL" id="SWLB01000025">
    <property type="protein sequence ID" value="KAF3322302.1"/>
    <property type="molecule type" value="Genomic_DNA"/>
</dbReference>
<feature type="region of interest" description="Disordered" evidence="1">
    <location>
        <begin position="325"/>
        <end position="348"/>
    </location>
</feature>
<feature type="domain" description="Aminotransferase-like plant mobile" evidence="2">
    <location>
        <begin position="25"/>
        <end position="217"/>
    </location>
</feature>
<dbReference type="InterPro" id="IPR044824">
    <property type="entry name" value="MAIN-like"/>
</dbReference>
<proteinExistence type="predicted"/>
<organism evidence="3 4">
    <name type="scientific">Carex littledalei</name>
    <dbReference type="NCBI Taxonomy" id="544730"/>
    <lineage>
        <taxon>Eukaryota</taxon>
        <taxon>Viridiplantae</taxon>
        <taxon>Streptophyta</taxon>
        <taxon>Embryophyta</taxon>
        <taxon>Tracheophyta</taxon>
        <taxon>Spermatophyta</taxon>
        <taxon>Magnoliopsida</taxon>
        <taxon>Liliopsida</taxon>
        <taxon>Poales</taxon>
        <taxon>Cyperaceae</taxon>
        <taxon>Cyperoideae</taxon>
        <taxon>Cariceae</taxon>
        <taxon>Carex</taxon>
        <taxon>Carex subgen. Euthyceras</taxon>
    </lineage>
</organism>
<evidence type="ECO:0000256" key="1">
    <source>
        <dbReference type="SAM" id="MobiDB-lite"/>
    </source>
</evidence>
<evidence type="ECO:0000313" key="4">
    <source>
        <dbReference type="Proteomes" id="UP000623129"/>
    </source>
</evidence>
<dbReference type="PANTHER" id="PTHR46033:SF71">
    <property type="entry name" value="OS11G0534500 PROTEIN"/>
    <property type="match status" value="1"/>
</dbReference>
<evidence type="ECO:0000259" key="2">
    <source>
        <dbReference type="Pfam" id="PF10536"/>
    </source>
</evidence>
<accession>A0A833V3G8</accession>
<comment type="caution">
    <text evidence="3">The sequence shown here is derived from an EMBL/GenBank/DDBJ whole genome shotgun (WGS) entry which is preliminary data.</text>
</comment>
<reference evidence="3" key="1">
    <citation type="submission" date="2020-01" db="EMBL/GenBank/DDBJ databases">
        <title>Genome sequence of Kobresia littledalei, the first chromosome-level genome in the family Cyperaceae.</title>
        <authorList>
            <person name="Qu G."/>
        </authorList>
    </citation>
    <scope>NUCLEOTIDE SEQUENCE</scope>
    <source>
        <strain evidence="3">C.B.Clarke</strain>
        <tissue evidence="3">Leaf</tissue>
    </source>
</reference>
<dbReference type="PANTHER" id="PTHR46033">
    <property type="entry name" value="PROTEIN MAIN-LIKE 2"/>
    <property type="match status" value="1"/>
</dbReference>
<feature type="region of interest" description="Disordered" evidence="1">
    <location>
        <begin position="367"/>
        <end position="394"/>
    </location>
</feature>
<dbReference type="InterPro" id="IPR019557">
    <property type="entry name" value="AminoTfrase-like_pln_mobile"/>
</dbReference>
<feature type="compositionally biased region" description="Acidic residues" evidence="1">
    <location>
        <begin position="334"/>
        <end position="348"/>
    </location>
</feature>
<feature type="compositionally biased region" description="Basic residues" evidence="1">
    <location>
        <begin position="385"/>
        <end position="394"/>
    </location>
</feature>
<dbReference type="Pfam" id="PF10536">
    <property type="entry name" value="PMD"/>
    <property type="match status" value="1"/>
</dbReference>
<keyword evidence="4" id="KW-1185">Reference proteome</keyword>
<gene>
    <name evidence="3" type="ORF">FCM35_KLT13443</name>
</gene>